<name>A0A1M6EAW2_9FLAO</name>
<accession>A0A1M6EAW2</accession>
<dbReference type="STRING" id="797419.SAMN05216556_10194"/>
<dbReference type="RefSeq" id="WP_073216150.1">
    <property type="nucleotide sequence ID" value="NZ_FNNS01000001.1"/>
</dbReference>
<reference evidence="2" key="1">
    <citation type="submission" date="2016-11" db="EMBL/GenBank/DDBJ databases">
        <authorList>
            <person name="Varghese N."/>
            <person name="Submissions S."/>
        </authorList>
    </citation>
    <scope>NUCLEOTIDE SEQUENCE [LARGE SCALE GENOMIC DNA]</scope>
    <source>
        <strain evidence="2">DSM 26349</strain>
    </source>
</reference>
<keyword evidence="2" id="KW-1185">Reference proteome</keyword>
<dbReference type="AlphaFoldDB" id="A0A1M6EAW2"/>
<dbReference type="OrthoDB" id="6077795at2"/>
<evidence type="ECO:0000313" key="2">
    <source>
        <dbReference type="Proteomes" id="UP000184172"/>
    </source>
</evidence>
<gene>
    <name evidence="1" type="ORF">SAMN04487908_10623</name>
</gene>
<dbReference type="PROSITE" id="PS51257">
    <property type="entry name" value="PROKAR_LIPOPROTEIN"/>
    <property type="match status" value="1"/>
</dbReference>
<proteinExistence type="predicted"/>
<organism evidence="1 2">
    <name type="scientific">Aequorivita viscosa</name>
    <dbReference type="NCBI Taxonomy" id="797419"/>
    <lineage>
        <taxon>Bacteria</taxon>
        <taxon>Pseudomonadati</taxon>
        <taxon>Bacteroidota</taxon>
        <taxon>Flavobacteriia</taxon>
        <taxon>Flavobacteriales</taxon>
        <taxon>Flavobacteriaceae</taxon>
        <taxon>Aequorivita</taxon>
    </lineage>
</organism>
<evidence type="ECO:0008006" key="3">
    <source>
        <dbReference type="Google" id="ProtNLM"/>
    </source>
</evidence>
<dbReference type="Proteomes" id="UP000184172">
    <property type="component" value="Unassembled WGS sequence"/>
</dbReference>
<sequence>MRIFSTLIILFIIISGCSSSKVVEQYVNPETTDFKPQKILVIGLTPDGGLQRQFEYSMVKALEDQNVNAVKSVDLYGEPFEISQDIENNWENFQSDLLKSGFDSVLLSKITGQETRVTIAQSYRNLVRTFETFDTYYKENRTISESGQLEDYPVLNTESSLYCLCPDRENDLIWRGNIDIVNAPNSQKTIRDYVNTLVRALRKNRFFN</sequence>
<protein>
    <recommendedName>
        <fullName evidence="3">Cardiolipin synthetase</fullName>
    </recommendedName>
</protein>
<evidence type="ECO:0000313" key="1">
    <source>
        <dbReference type="EMBL" id="SHI82644.1"/>
    </source>
</evidence>
<dbReference type="EMBL" id="FQYV01000006">
    <property type="protein sequence ID" value="SHI82644.1"/>
    <property type="molecule type" value="Genomic_DNA"/>
</dbReference>